<comment type="caution">
    <text evidence="1">The sequence shown here is derived from an EMBL/GenBank/DDBJ whole genome shotgun (WGS) entry which is preliminary data.</text>
</comment>
<dbReference type="EMBL" id="CAJGYO010000007">
    <property type="protein sequence ID" value="CAD6245411.1"/>
    <property type="molecule type" value="Genomic_DNA"/>
</dbReference>
<accession>A0A811PS91</accession>
<dbReference type="AlphaFoldDB" id="A0A811PS91"/>
<reference evidence="1" key="1">
    <citation type="submission" date="2020-10" db="EMBL/GenBank/DDBJ databases">
        <authorList>
            <person name="Han B."/>
            <person name="Lu T."/>
            <person name="Zhao Q."/>
            <person name="Huang X."/>
            <person name="Zhao Y."/>
        </authorList>
    </citation>
    <scope>NUCLEOTIDE SEQUENCE</scope>
</reference>
<organism evidence="1 2">
    <name type="scientific">Miscanthus lutarioriparius</name>
    <dbReference type="NCBI Taxonomy" id="422564"/>
    <lineage>
        <taxon>Eukaryota</taxon>
        <taxon>Viridiplantae</taxon>
        <taxon>Streptophyta</taxon>
        <taxon>Embryophyta</taxon>
        <taxon>Tracheophyta</taxon>
        <taxon>Spermatophyta</taxon>
        <taxon>Magnoliopsida</taxon>
        <taxon>Liliopsida</taxon>
        <taxon>Poales</taxon>
        <taxon>Poaceae</taxon>
        <taxon>PACMAD clade</taxon>
        <taxon>Panicoideae</taxon>
        <taxon>Andropogonodae</taxon>
        <taxon>Andropogoneae</taxon>
        <taxon>Saccharinae</taxon>
        <taxon>Miscanthus</taxon>
    </lineage>
</organism>
<gene>
    <name evidence="1" type="ORF">NCGR_LOCUS29725</name>
</gene>
<sequence length="261" mass="29421">MAFQNKEINNSNQDNPQLEAVGADHIIQLNPLLNKRSKITSSSTKSQTVYVYSVEADLSVDTLAYQLSDLIHNGHEDGPIRASCMGKMAAALKTGYQAMRGLLSANPRRCCCSDQSLEASKRQFGWCYTKKGNAKHGSARGTQPDNFIACQDRYLLLNTHVNMLPVLVKDDQSAGTVMQRVLRLDTALQSLHGILLRFLSLAIFVYLPRSCQQDDSKEIQNYLIHSRNMKKVAGYLKGSFLVYWTVDVLWLYDYYSSFQFS</sequence>
<name>A0A811PS91_9POAL</name>
<proteinExistence type="predicted"/>
<evidence type="ECO:0000313" key="1">
    <source>
        <dbReference type="EMBL" id="CAD6245411.1"/>
    </source>
</evidence>
<protein>
    <submittedName>
        <fullName evidence="1">Uncharacterized protein</fullName>
    </submittedName>
</protein>
<dbReference type="Proteomes" id="UP000604825">
    <property type="component" value="Unassembled WGS sequence"/>
</dbReference>
<keyword evidence="2" id="KW-1185">Reference proteome</keyword>
<evidence type="ECO:0000313" key="2">
    <source>
        <dbReference type="Proteomes" id="UP000604825"/>
    </source>
</evidence>